<protein>
    <recommendedName>
        <fullName evidence="4">WHIM2 domain-containing protein</fullName>
    </recommendedName>
</protein>
<evidence type="ECO:0000256" key="1">
    <source>
        <dbReference type="ARBA" id="ARBA00004123"/>
    </source>
</evidence>
<keyword evidence="2" id="KW-0539">Nucleus</keyword>
<evidence type="ECO:0000313" key="6">
    <source>
        <dbReference type="Proteomes" id="UP000193498"/>
    </source>
</evidence>
<comment type="caution">
    <text evidence="5">The sequence shown here is derived from an EMBL/GenBank/DDBJ whole genome shotgun (WGS) entry which is preliminary data.</text>
</comment>
<feature type="compositionally biased region" description="Basic and acidic residues" evidence="3">
    <location>
        <begin position="372"/>
        <end position="385"/>
    </location>
</feature>
<evidence type="ECO:0000256" key="2">
    <source>
        <dbReference type="ARBA" id="ARBA00023242"/>
    </source>
</evidence>
<feature type="region of interest" description="Disordered" evidence="3">
    <location>
        <begin position="317"/>
        <end position="461"/>
    </location>
</feature>
<feature type="compositionally biased region" description="Polar residues" evidence="3">
    <location>
        <begin position="38"/>
        <end position="57"/>
    </location>
</feature>
<keyword evidence="6" id="KW-1185">Reference proteome</keyword>
<dbReference type="Proteomes" id="UP000193498">
    <property type="component" value="Unassembled WGS sequence"/>
</dbReference>
<evidence type="ECO:0000313" key="5">
    <source>
        <dbReference type="EMBL" id="ORY02609.1"/>
    </source>
</evidence>
<evidence type="ECO:0000259" key="4">
    <source>
        <dbReference type="Pfam" id="PF15613"/>
    </source>
</evidence>
<reference evidence="5 6" key="1">
    <citation type="submission" date="2016-07" db="EMBL/GenBank/DDBJ databases">
        <title>Pervasive Adenine N6-methylation of Active Genes in Fungi.</title>
        <authorList>
            <consortium name="DOE Joint Genome Institute"/>
            <person name="Mondo S.J."/>
            <person name="Dannebaum R.O."/>
            <person name="Kuo R.C."/>
            <person name="Labutti K."/>
            <person name="Haridas S."/>
            <person name="Kuo A."/>
            <person name="Salamov A."/>
            <person name="Ahrendt S.R."/>
            <person name="Lipzen A."/>
            <person name="Sullivan W."/>
            <person name="Andreopoulos W.B."/>
            <person name="Clum A."/>
            <person name="Lindquist E."/>
            <person name="Daum C."/>
            <person name="Ramamoorthy G.K."/>
            <person name="Gryganskyi A."/>
            <person name="Culley D."/>
            <person name="Magnuson J.K."/>
            <person name="James T.Y."/>
            <person name="O'Malley M.A."/>
            <person name="Stajich J.E."/>
            <person name="Spatafora J.W."/>
            <person name="Visel A."/>
            <person name="Grigoriev I.V."/>
        </authorList>
    </citation>
    <scope>NUCLEOTIDE SEQUENCE [LARGE SCALE GENOMIC DNA]</scope>
    <source>
        <strain evidence="5 6">CBS 931.73</strain>
    </source>
</reference>
<evidence type="ECO:0000256" key="3">
    <source>
        <dbReference type="SAM" id="MobiDB-lite"/>
    </source>
</evidence>
<gene>
    <name evidence="5" type="ORF">K493DRAFT_312017</name>
</gene>
<feature type="region of interest" description="Disordered" evidence="3">
    <location>
        <begin position="166"/>
        <end position="198"/>
    </location>
</feature>
<dbReference type="Pfam" id="PF15613">
    <property type="entry name" value="WSD"/>
    <property type="match status" value="1"/>
</dbReference>
<feature type="non-terminal residue" evidence="5">
    <location>
        <position position="461"/>
    </location>
</feature>
<dbReference type="GO" id="GO:0005634">
    <property type="term" value="C:nucleus"/>
    <property type="evidence" value="ECO:0007669"/>
    <property type="project" value="UniProtKB-SubCell"/>
</dbReference>
<feature type="domain" description="WHIM2" evidence="4">
    <location>
        <begin position="9"/>
        <end position="107"/>
    </location>
</feature>
<accession>A0A1Y1YX95</accession>
<feature type="compositionally biased region" description="Basic and acidic residues" evidence="3">
    <location>
        <begin position="329"/>
        <end position="338"/>
    </location>
</feature>
<sequence length="461" mass="53566">MPTSQEILLIGYDRYARAYWHWKPLGGIIIEEHEYPTKTENPGSSTAEESQDSSTVNRANHRVIDDYRKPKTKWYYMDDSRQLLLLIRPLNNRGIREKNLRSMLTSIRPMFISSLARFRNWLQRELGSSYVRNKVSPAPEATEATTEDQQLPMGVGLALDDESAAEKVDESQVNVPPETSSDKPEDSPPNETSKKGHNVVEPSLYIQNFKDLIHQQIEQLGALLFSLIKKTQLPEIDLNSTVEEYLEHVKLLFSYVYNINDHSLSRLPVESRKRVRWLRTTNFQEDFDDNIKTFSSLNVNLEMCIKDIQNYGLDEEEIEDDHQETSVTKQDRAVNLRDRKSRNKVAKEDADNSESEDEIAIQRKSTRRTHRYAQDDRANDEDKSRKSPYSENSALPERSRKLRSRRAAQQSNDITTDPEPVTRHENSAVTRQTRKSRLKRSRNEEADDSESSTSRRKLRPR</sequence>
<organism evidence="5 6">
    <name type="scientific">Basidiobolus meristosporus CBS 931.73</name>
    <dbReference type="NCBI Taxonomy" id="1314790"/>
    <lineage>
        <taxon>Eukaryota</taxon>
        <taxon>Fungi</taxon>
        <taxon>Fungi incertae sedis</taxon>
        <taxon>Zoopagomycota</taxon>
        <taxon>Entomophthoromycotina</taxon>
        <taxon>Basidiobolomycetes</taxon>
        <taxon>Basidiobolales</taxon>
        <taxon>Basidiobolaceae</taxon>
        <taxon>Basidiobolus</taxon>
    </lineage>
</organism>
<feature type="region of interest" description="Disordered" evidence="3">
    <location>
        <begin position="34"/>
        <end position="57"/>
    </location>
</feature>
<dbReference type="AlphaFoldDB" id="A0A1Y1YX95"/>
<dbReference type="InterPro" id="IPR028941">
    <property type="entry name" value="WHIM2_dom"/>
</dbReference>
<dbReference type="STRING" id="1314790.A0A1Y1YX95"/>
<dbReference type="InParanoid" id="A0A1Y1YX95"/>
<proteinExistence type="predicted"/>
<comment type="subcellular location">
    <subcellularLocation>
        <location evidence="1">Nucleus</location>
    </subcellularLocation>
</comment>
<name>A0A1Y1YX95_9FUNG</name>
<dbReference type="EMBL" id="MCFE01000055">
    <property type="protein sequence ID" value="ORY02609.1"/>
    <property type="molecule type" value="Genomic_DNA"/>
</dbReference>